<dbReference type="HOGENOM" id="CLU_1147430_0_0_1"/>
<evidence type="ECO:0000313" key="2">
    <source>
        <dbReference type="Proteomes" id="UP000009131"/>
    </source>
</evidence>
<dbReference type="InParanoid" id="G7E700"/>
<keyword evidence="2" id="KW-1185">Reference proteome</keyword>
<dbReference type="EMBL" id="BABT02000153">
    <property type="protein sequence ID" value="GAA98610.1"/>
    <property type="molecule type" value="Genomic_DNA"/>
</dbReference>
<sequence>MTAFHRRPVEVATSVYARKRVALHTANNLVTSGMTPRSLKHLSVCGCMPTRLAIKMKFTAALSALAVACTVGTTFAAPAVSGVAPTLGNELAERTDYSTIKWLQSWEVWIQAGLVDTEATVYLNFRINYDPDSQNFDYIDVHTGNYGRVEPHLIDARPGHTKTTEYLVNLDKHTQWNFQIFFDPSPDAQDKNIYFSMTPGGTVINGKTVKYRAGSTIMDFGAVVLLDGEPIPIQHFPTYPPS</sequence>
<gene>
    <name evidence="1" type="primary">Mo05297</name>
    <name evidence="1" type="ORF">E5Q_05297</name>
</gene>
<dbReference type="AlphaFoldDB" id="G7E700"/>
<protein>
    <submittedName>
        <fullName evidence="1">Uncharacterized protein</fullName>
    </submittedName>
</protein>
<name>G7E700_MIXOS</name>
<reference evidence="1 2" key="2">
    <citation type="journal article" date="2012" name="Open Biol.">
        <title>Characteristics of nucleosomes and linker DNA regions on the genome of the basidiomycete Mixia osmundae revealed by mono- and dinucleosome mapping.</title>
        <authorList>
            <person name="Nishida H."/>
            <person name="Kondo S."/>
            <person name="Matsumoto T."/>
            <person name="Suzuki Y."/>
            <person name="Yoshikawa H."/>
            <person name="Taylor T.D."/>
            <person name="Sugiyama J."/>
        </authorList>
    </citation>
    <scope>NUCLEOTIDE SEQUENCE [LARGE SCALE GENOMIC DNA]</scope>
    <source>
        <strain evidence="2">CBS 9802 / IAM 14324 / JCM 22182 / KY 12970</strain>
    </source>
</reference>
<accession>G7E700</accession>
<comment type="caution">
    <text evidence="1">The sequence shown here is derived from an EMBL/GenBank/DDBJ whole genome shotgun (WGS) entry which is preliminary data.</text>
</comment>
<evidence type="ECO:0000313" key="1">
    <source>
        <dbReference type="EMBL" id="GAA98610.1"/>
    </source>
</evidence>
<dbReference type="RefSeq" id="XP_014567581.1">
    <property type="nucleotide sequence ID" value="XM_014712095.1"/>
</dbReference>
<dbReference type="Proteomes" id="UP000009131">
    <property type="component" value="Unassembled WGS sequence"/>
</dbReference>
<reference evidence="1 2" key="1">
    <citation type="journal article" date="2011" name="J. Gen. Appl. Microbiol.">
        <title>Draft genome sequencing of the enigmatic basidiomycete Mixia osmundae.</title>
        <authorList>
            <person name="Nishida H."/>
            <person name="Nagatsuka Y."/>
            <person name="Sugiyama J."/>
        </authorList>
    </citation>
    <scope>NUCLEOTIDE SEQUENCE [LARGE SCALE GENOMIC DNA]</scope>
    <source>
        <strain evidence="2">CBS 9802 / IAM 14324 / JCM 22182 / KY 12970</strain>
    </source>
</reference>
<organism evidence="1 2">
    <name type="scientific">Mixia osmundae (strain CBS 9802 / IAM 14324 / JCM 22182 / KY 12970)</name>
    <dbReference type="NCBI Taxonomy" id="764103"/>
    <lineage>
        <taxon>Eukaryota</taxon>
        <taxon>Fungi</taxon>
        <taxon>Dikarya</taxon>
        <taxon>Basidiomycota</taxon>
        <taxon>Pucciniomycotina</taxon>
        <taxon>Mixiomycetes</taxon>
        <taxon>Mixiales</taxon>
        <taxon>Mixiaceae</taxon>
        <taxon>Mixia</taxon>
    </lineage>
</organism>
<proteinExistence type="predicted"/>